<keyword evidence="3" id="KW-1185">Reference proteome</keyword>
<name>A0AA86QER3_9EUKA</name>
<evidence type="ECO:0000313" key="3">
    <source>
        <dbReference type="Proteomes" id="UP001642409"/>
    </source>
</evidence>
<reference evidence="1" key="1">
    <citation type="submission" date="2023-06" db="EMBL/GenBank/DDBJ databases">
        <authorList>
            <person name="Kurt Z."/>
        </authorList>
    </citation>
    <scope>NUCLEOTIDE SEQUENCE</scope>
</reference>
<accession>A0AA86QER3</accession>
<protein>
    <submittedName>
        <fullName evidence="2">Hypothetical_protein</fullName>
    </submittedName>
</protein>
<reference evidence="2 3" key="2">
    <citation type="submission" date="2024-07" db="EMBL/GenBank/DDBJ databases">
        <authorList>
            <person name="Akdeniz Z."/>
        </authorList>
    </citation>
    <scope>NUCLEOTIDE SEQUENCE [LARGE SCALE GENOMIC DNA]</scope>
</reference>
<evidence type="ECO:0000313" key="2">
    <source>
        <dbReference type="EMBL" id="CAL5979176.1"/>
    </source>
</evidence>
<evidence type="ECO:0000313" key="1">
    <source>
        <dbReference type="EMBL" id="CAI9955491.1"/>
    </source>
</evidence>
<sequence>MLPIISIISFQVFSAADFEFCYNFVFETPFQETLVINEVISFDNPATREACKQTTNVLFKETTKPIIQLRITGQVHINQAFSLFHYIYSDIVIQDTKLDLILIDGTNADVSIVNQAVSEYKIEIFQSNISISSSLALNFFMLLNTEIDFLINRSQIQYTLSGTVSKFYGISKELFGSKIENTTFDYQVTPLQRAGPWSKPRSEHLHSRTQHSQEFCQELMSTASLTKLNQQFQQIRSFSNSL</sequence>
<gene>
    <name evidence="1" type="ORF">HINF_LOCUS43136</name>
    <name evidence="2" type="ORF">HINF_LOCUS5323</name>
</gene>
<comment type="caution">
    <text evidence="1">The sequence shown here is derived from an EMBL/GenBank/DDBJ whole genome shotgun (WGS) entry which is preliminary data.</text>
</comment>
<dbReference type="EMBL" id="CATOUU010000865">
    <property type="protein sequence ID" value="CAI9955491.1"/>
    <property type="molecule type" value="Genomic_DNA"/>
</dbReference>
<dbReference type="AlphaFoldDB" id="A0AA86QER3"/>
<dbReference type="Proteomes" id="UP001642409">
    <property type="component" value="Unassembled WGS sequence"/>
</dbReference>
<proteinExistence type="predicted"/>
<dbReference type="EMBL" id="CAXDID020000010">
    <property type="protein sequence ID" value="CAL5979176.1"/>
    <property type="molecule type" value="Genomic_DNA"/>
</dbReference>
<organism evidence="1">
    <name type="scientific">Hexamita inflata</name>
    <dbReference type="NCBI Taxonomy" id="28002"/>
    <lineage>
        <taxon>Eukaryota</taxon>
        <taxon>Metamonada</taxon>
        <taxon>Diplomonadida</taxon>
        <taxon>Hexamitidae</taxon>
        <taxon>Hexamitinae</taxon>
        <taxon>Hexamita</taxon>
    </lineage>
</organism>